<sequence>MAQITSVLALLPALNLTGMLNTQQGEVNLVVPASVAVQFDLQKWKMRSLTFNGEKVGDSIEASGSHAMPDFNAARYKVRFTVLSQQTDISVIQK</sequence>
<organism evidence="1 2">
    <name type="scientific">Deinococcus antarcticus</name>
    <dbReference type="NCBI Taxonomy" id="1298767"/>
    <lineage>
        <taxon>Bacteria</taxon>
        <taxon>Thermotogati</taxon>
        <taxon>Deinococcota</taxon>
        <taxon>Deinococci</taxon>
        <taxon>Deinococcales</taxon>
        <taxon>Deinococcaceae</taxon>
        <taxon>Deinococcus</taxon>
    </lineage>
</organism>
<dbReference type="Proteomes" id="UP001595748">
    <property type="component" value="Unassembled WGS sequence"/>
</dbReference>
<dbReference type="EMBL" id="JBHRZF010000003">
    <property type="protein sequence ID" value="MFC3859204.1"/>
    <property type="molecule type" value="Genomic_DNA"/>
</dbReference>
<name>A0ABV8A1A6_9DEIO</name>
<reference evidence="2" key="1">
    <citation type="journal article" date="2019" name="Int. J. Syst. Evol. Microbiol.">
        <title>The Global Catalogue of Microorganisms (GCM) 10K type strain sequencing project: providing services to taxonomists for standard genome sequencing and annotation.</title>
        <authorList>
            <consortium name="The Broad Institute Genomics Platform"/>
            <consortium name="The Broad Institute Genome Sequencing Center for Infectious Disease"/>
            <person name="Wu L."/>
            <person name="Ma J."/>
        </authorList>
    </citation>
    <scope>NUCLEOTIDE SEQUENCE [LARGE SCALE GENOMIC DNA]</scope>
    <source>
        <strain evidence="2">CCTCC AB 2013263</strain>
    </source>
</reference>
<protein>
    <submittedName>
        <fullName evidence="1">Uncharacterized protein</fullName>
    </submittedName>
</protein>
<comment type="caution">
    <text evidence="1">The sequence shown here is derived from an EMBL/GenBank/DDBJ whole genome shotgun (WGS) entry which is preliminary data.</text>
</comment>
<dbReference type="RefSeq" id="WP_380075371.1">
    <property type="nucleotide sequence ID" value="NZ_JBHRZF010000003.1"/>
</dbReference>
<accession>A0ABV8A1A6</accession>
<evidence type="ECO:0000313" key="1">
    <source>
        <dbReference type="EMBL" id="MFC3859204.1"/>
    </source>
</evidence>
<proteinExistence type="predicted"/>
<evidence type="ECO:0000313" key="2">
    <source>
        <dbReference type="Proteomes" id="UP001595748"/>
    </source>
</evidence>
<keyword evidence="2" id="KW-1185">Reference proteome</keyword>
<gene>
    <name evidence="1" type="ORF">ACFOPQ_00265</name>
</gene>